<dbReference type="InterPro" id="IPR035979">
    <property type="entry name" value="RBD_domain_sf"/>
</dbReference>
<dbReference type="CDD" id="cd00590">
    <property type="entry name" value="RRM_SF"/>
    <property type="match status" value="1"/>
</dbReference>
<evidence type="ECO:0000256" key="1">
    <source>
        <dbReference type="SAM" id="Coils"/>
    </source>
</evidence>
<dbReference type="Gene3D" id="3.30.70.330">
    <property type="match status" value="1"/>
</dbReference>
<reference evidence="4" key="2">
    <citation type="journal article" date="2021" name="Sci. Data">
        <title>Chromosome-scale genome sequencing, assembly and annotation of six genomes from subfamily Leishmaniinae.</title>
        <authorList>
            <person name="Almutairi H."/>
            <person name="Urbaniak M.D."/>
            <person name="Bates M.D."/>
            <person name="Jariyapan N."/>
            <person name="Kwakye-Nuako G."/>
            <person name="Thomaz Soccol V."/>
            <person name="Al-Salem W.S."/>
            <person name="Dillon R.J."/>
            <person name="Bates P.A."/>
            <person name="Gatherer D."/>
        </authorList>
    </citation>
    <scope>NUCLEOTIDE SEQUENCE [LARGE SCALE GENOMIC DNA]</scope>
</reference>
<protein>
    <recommendedName>
        <fullName evidence="5">RRM domain-containing protein</fullName>
    </recommendedName>
</protein>
<comment type="caution">
    <text evidence="3">The sequence shown here is derived from an EMBL/GenBank/DDBJ whole genome shotgun (WGS) entry which is preliminary data.</text>
</comment>
<gene>
    <name evidence="3" type="ORF">LSCM1_06647</name>
</gene>
<accession>A0A836HQV1</accession>
<dbReference type="GO" id="GO:0003676">
    <property type="term" value="F:nucleic acid binding"/>
    <property type="evidence" value="ECO:0007669"/>
    <property type="project" value="InterPro"/>
</dbReference>
<reference evidence="4" key="1">
    <citation type="journal article" date="2021" name="Microbiol. Resour. Announc.">
        <title>LGAAP: Leishmaniinae Genome Assembly and Annotation Pipeline.</title>
        <authorList>
            <person name="Almutairi H."/>
            <person name="Urbaniak M.D."/>
            <person name="Bates M.D."/>
            <person name="Jariyapan N."/>
            <person name="Kwakye-Nuako G."/>
            <person name="Thomaz-Soccol V."/>
            <person name="Al-Salem W.S."/>
            <person name="Dillon R.J."/>
            <person name="Bates P.A."/>
            <person name="Gatherer D."/>
        </authorList>
    </citation>
    <scope>NUCLEOTIDE SEQUENCE [LARGE SCALE GENOMIC DNA]</scope>
</reference>
<sequence length="344" mass="37922">MVNPAAVVHVFLDDASKAVSMEDMKEWLEIMNEVVEIKLQFDAATGRTCYYVEFRSPVAAQQAVHYLSGARLKNCLVTIESRVYSPLPGAQGHPSTAGEALETASAAPTQSRKRCRETSELPSNHLLPSDLQMDAPLAECLPHLEKVEPFSADGFAMWQQLREAQKELVGIYSELEAIKTEVESTDAQLARLLHAHRSESAHGGALLAHPPSLLRARKSTLQAHHCLCHQRAIPFNAHTPTRVVALLTDSFGPLSLCSEVLTQDGFFLAVRFLFAADEEAFMSAASASGLSKESKERAQYRGAEWKNIVQGLGWRPADNLVSVHHLFPRTVDAHLERALRELLA</sequence>
<keyword evidence="4" id="KW-1185">Reference proteome</keyword>
<dbReference type="RefSeq" id="XP_067179406.1">
    <property type="nucleotide sequence ID" value="XM_067324059.1"/>
</dbReference>
<feature type="region of interest" description="Disordered" evidence="2">
    <location>
        <begin position="88"/>
        <end position="128"/>
    </location>
</feature>
<evidence type="ECO:0000256" key="2">
    <source>
        <dbReference type="SAM" id="MobiDB-lite"/>
    </source>
</evidence>
<dbReference type="GeneID" id="92516571"/>
<dbReference type="InterPro" id="IPR012677">
    <property type="entry name" value="Nucleotide-bd_a/b_plait_sf"/>
</dbReference>
<organism evidence="3 4">
    <name type="scientific">Leishmania martiniquensis</name>
    <dbReference type="NCBI Taxonomy" id="1580590"/>
    <lineage>
        <taxon>Eukaryota</taxon>
        <taxon>Discoba</taxon>
        <taxon>Euglenozoa</taxon>
        <taxon>Kinetoplastea</taxon>
        <taxon>Metakinetoplastina</taxon>
        <taxon>Trypanosomatida</taxon>
        <taxon>Trypanosomatidae</taxon>
        <taxon>Leishmaniinae</taxon>
        <taxon>Leishmania</taxon>
    </lineage>
</organism>
<dbReference type="SUPFAM" id="SSF54928">
    <property type="entry name" value="RNA-binding domain, RBD"/>
    <property type="match status" value="1"/>
</dbReference>
<dbReference type="KEGG" id="lmat:92516571"/>
<evidence type="ECO:0008006" key="5">
    <source>
        <dbReference type="Google" id="ProtNLM"/>
    </source>
</evidence>
<dbReference type="OrthoDB" id="259597at2759"/>
<proteinExistence type="predicted"/>
<feature type="coiled-coil region" evidence="1">
    <location>
        <begin position="161"/>
        <end position="195"/>
    </location>
</feature>
<keyword evidence="1" id="KW-0175">Coiled coil</keyword>
<evidence type="ECO:0000313" key="4">
    <source>
        <dbReference type="Proteomes" id="UP000673552"/>
    </source>
</evidence>
<evidence type="ECO:0000313" key="3">
    <source>
        <dbReference type="EMBL" id="KAG5480973.1"/>
    </source>
</evidence>
<name>A0A836HQV1_9TRYP</name>
<dbReference type="Proteomes" id="UP000673552">
    <property type="component" value="Unassembled WGS sequence"/>
</dbReference>
<dbReference type="AlphaFoldDB" id="A0A836HQV1"/>
<dbReference type="EMBL" id="JAFEUZ010000018">
    <property type="protein sequence ID" value="KAG5480973.1"/>
    <property type="molecule type" value="Genomic_DNA"/>
</dbReference>